<evidence type="ECO:0000256" key="5">
    <source>
        <dbReference type="ARBA" id="ARBA00022741"/>
    </source>
</evidence>
<dbReference type="GO" id="GO:0004020">
    <property type="term" value="F:adenylylsulfate kinase activity"/>
    <property type="evidence" value="ECO:0007669"/>
    <property type="project" value="UniProtKB-EC"/>
</dbReference>
<dbReference type="GO" id="GO:0070814">
    <property type="term" value="P:hydrogen sulfide biosynthetic process"/>
    <property type="evidence" value="ECO:0007669"/>
    <property type="project" value="UniProtKB-UniPathway"/>
</dbReference>
<dbReference type="EC" id="2.7.1.25" evidence="3 7"/>
<keyword evidence="5 7" id="KW-0547">Nucleotide-binding</keyword>
<evidence type="ECO:0000256" key="4">
    <source>
        <dbReference type="ARBA" id="ARBA00022679"/>
    </source>
</evidence>
<dbReference type="GO" id="GO:0005737">
    <property type="term" value="C:cytoplasm"/>
    <property type="evidence" value="ECO:0007669"/>
    <property type="project" value="TreeGrafter"/>
</dbReference>
<keyword evidence="7 9" id="KW-0418">Kinase</keyword>
<evidence type="ECO:0000256" key="3">
    <source>
        <dbReference type="ARBA" id="ARBA00012121"/>
    </source>
</evidence>
<evidence type="ECO:0000256" key="6">
    <source>
        <dbReference type="ARBA" id="ARBA00022840"/>
    </source>
</evidence>
<dbReference type="InterPro" id="IPR050512">
    <property type="entry name" value="Sulf_AdTrans/APS_kinase"/>
</dbReference>
<dbReference type="InterPro" id="IPR059117">
    <property type="entry name" value="APS_kinase_dom"/>
</dbReference>
<evidence type="ECO:0000256" key="7">
    <source>
        <dbReference type="RuleBase" id="RU004347"/>
    </source>
</evidence>
<comment type="similarity">
    <text evidence="7">Belongs to the APS kinase family.</text>
</comment>
<dbReference type="GO" id="GO:0010134">
    <property type="term" value="P:sulfate assimilation via adenylyl sulfate reduction"/>
    <property type="evidence" value="ECO:0007669"/>
    <property type="project" value="TreeGrafter"/>
</dbReference>
<dbReference type="InterPro" id="IPR027417">
    <property type="entry name" value="P-loop_NTPase"/>
</dbReference>
<dbReference type="SUPFAM" id="SSF52540">
    <property type="entry name" value="P-loop containing nucleoside triphosphate hydrolases"/>
    <property type="match status" value="1"/>
</dbReference>
<proteinExistence type="inferred from homology"/>
<feature type="domain" description="APS kinase" evidence="8">
    <location>
        <begin position="4"/>
        <end position="150"/>
    </location>
</feature>
<evidence type="ECO:0000313" key="9">
    <source>
        <dbReference type="EMBL" id="TDO96257.1"/>
    </source>
</evidence>
<dbReference type="NCBIfam" id="NF003013">
    <property type="entry name" value="PRK03846.1"/>
    <property type="match status" value="1"/>
</dbReference>
<dbReference type="Proteomes" id="UP000294656">
    <property type="component" value="Unassembled WGS sequence"/>
</dbReference>
<dbReference type="GO" id="GO:0004781">
    <property type="term" value="F:sulfate adenylyltransferase (ATP) activity"/>
    <property type="evidence" value="ECO:0007669"/>
    <property type="project" value="TreeGrafter"/>
</dbReference>
<protein>
    <recommendedName>
        <fullName evidence="3 7">Adenylyl-sulfate kinase</fullName>
        <ecNumber evidence="3 7">2.7.1.25</ecNumber>
    </recommendedName>
</protein>
<comment type="caution">
    <text evidence="9">The sequence shown here is derived from an EMBL/GenBank/DDBJ whole genome shotgun (WGS) entry which is preliminary data.</text>
</comment>
<evidence type="ECO:0000256" key="1">
    <source>
        <dbReference type="ARBA" id="ARBA00001823"/>
    </source>
</evidence>
<dbReference type="PANTHER" id="PTHR42700">
    <property type="entry name" value="SULFATE ADENYLYLTRANSFERASE"/>
    <property type="match status" value="1"/>
</dbReference>
<dbReference type="UniPathway" id="UPA00140">
    <property type="reaction ID" value="UER00205"/>
</dbReference>
<dbReference type="NCBIfam" id="TIGR00455">
    <property type="entry name" value="apsK"/>
    <property type="match status" value="1"/>
</dbReference>
<dbReference type="InterPro" id="IPR002891">
    <property type="entry name" value="APS"/>
</dbReference>
<dbReference type="AlphaFoldDB" id="A0A4R6M4M4"/>
<dbReference type="OrthoDB" id="9804504at2"/>
<keyword evidence="4 7" id="KW-0808">Transferase</keyword>
<dbReference type="EMBL" id="SNXC01000014">
    <property type="protein sequence ID" value="TDO96257.1"/>
    <property type="molecule type" value="Genomic_DNA"/>
</dbReference>
<evidence type="ECO:0000313" key="10">
    <source>
        <dbReference type="Proteomes" id="UP000294656"/>
    </source>
</evidence>
<dbReference type="Gene3D" id="3.40.50.300">
    <property type="entry name" value="P-loop containing nucleotide triphosphate hydrolases"/>
    <property type="match status" value="1"/>
</dbReference>
<sequence length="175" mass="19454">MTPCIWITGLSASGKSTFAQALKEKLDQQSVGSYILDGDELRKGLCSDLSLTPKDRSENIRRMAHVAKIISNTGTIPICAIISPYINDRESARQLFEECNFFEIYLSTKVEVCATRDPKGLYMKAKQGKIKGMTGIDAPYEAPLNPELIFDTAIEDLNDMVNTTLTFLSRNSQHV</sequence>
<keyword evidence="10" id="KW-1185">Reference proteome</keyword>
<evidence type="ECO:0000256" key="2">
    <source>
        <dbReference type="ARBA" id="ARBA00004806"/>
    </source>
</evidence>
<dbReference type="Pfam" id="PF01583">
    <property type="entry name" value="APS_kinase"/>
    <property type="match status" value="1"/>
</dbReference>
<dbReference type="RefSeq" id="WP_133504555.1">
    <property type="nucleotide sequence ID" value="NZ_SNXC01000014.1"/>
</dbReference>
<dbReference type="GO" id="GO:0019379">
    <property type="term" value="P:sulfate assimilation, phosphoadenylyl sulfate reduction by phosphoadenylyl-sulfate reductase (thioredoxin)"/>
    <property type="evidence" value="ECO:0007669"/>
    <property type="project" value="TreeGrafter"/>
</dbReference>
<dbReference type="PANTHER" id="PTHR42700:SF1">
    <property type="entry name" value="SULFATE ADENYLYLTRANSFERASE"/>
    <property type="match status" value="1"/>
</dbReference>
<evidence type="ECO:0000259" key="8">
    <source>
        <dbReference type="Pfam" id="PF01583"/>
    </source>
</evidence>
<dbReference type="GO" id="GO:0005524">
    <property type="term" value="F:ATP binding"/>
    <property type="evidence" value="ECO:0007669"/>
    <property type="project" value="UniProtKB-KW"/>
</dbReference>
<name>A0A4R6M4M4_9GAMM</name>
<accession>A0A4R6M4M4</accession>
<keyword evidence="6 7" id="KW-0067">ATP-binding</keyword>
<comment type="function">
    <text evidence="7">Catalyzes the synthesis of activated sulfate.</text>
</comment>
<dbReference type="CDD" id="cd02027">
    <property type="entry name" value="APSK"/>
    <property type="match status" value="1"/>
</dbReference>
<gene>
    <name evidence="9" type="ORF">DFP79_2829</name>
</gene>
<comment type="catalytic activity">
    <reaction evidence="1 7">
        <text>adenosine 5'-phosphosulfate + ATP = 3'-phosphoadenylyl sulfate + ADP + H(+)</text>
        <dbReference type="Rhea" id="RHEA:24152"/>
        <dbReference type="ChEBI" id="CHEBI:15378"/>
        <dbReference type="ChEBI" id="CHEBI:30616"/>
        <dbReference type="ChEBI" id="CHEBI:58243"/>
        <dbReference type="ChEBI" id="CHEBI:58339"/>
        <dbReference type="ChEBI" id="CHEBI:456216"/>
        <dbReference type="EC" id="2.7.1.25"/>
    </reaction>
</comment>
<organism evidence="9 10">
    <name type="scientific">Marinomonas balearica</name>
    <dbReference type="NCBI Taxonomy" id="491947"/>
    <lineage>
        <taxon>Bacteria</taxon>
        <taxon>Pseudomonadati</taxon>
        <taxon>Pseudomonadota</taxon>
        <taxon>Gammaproteobacteria</taxon>
        <taxon>Oceanospirillales</taxon>
        <taxon>Oceanospirillaceae</taxon>
        <taxon>Marinomonas</taxon>
    </lineage>
</organism>
<comment type="pathway">
    <text evidence="2 7">Sulfur metabolism; hydrogen sulfide biosynthesis; sulfite from sulfate: step 2/3.</text>
</comment>
<reference evidence="9 10" key="1">
    <citation type="submission" date="2019-03" db="EMBL/GenBank/DDBJ databases">
        <title>Genomic Encyclopedia of Type Strains, Phase III (KMG-III): the genomes of soil and plant-associated and newly described type strains.</title>
        <authorList>
            <person name="Whitman W."/>
        </authorList>
    </citation>
    <scope>NUCLEOTIDE SEQUENCE [LARGE SCALE GENOMIC DNA]</scope>
    <source>
        <strain evidence="9 10">CECT 7378</strain>
    </source>
</reference>